<dbReference type="SUPFAM" id="SSF51735">
    <property type="entry name" value="NAD(P)-binding Rossmann-fold domains"/>
    <property type="match status" value="1"/>
</dbReference>
<dbReference type="Gene3D" id="3.40.50.720">
    <property type="entry name" value="NAD(P)-binding Rossmann-like Domain"/>
    <property type="match status" value="1"/>
</dbReference>
<comment type="caution">
    <text evidence="3">The sequence shown here is derived from an EMBL/GenBank/DDBJ whole genome shotgun (WGS) entry which is preliminary data.</text>
</comment>
<sequence>MTGRGVAVVIGGYGAVGRVVATTLARGSAHEVVVAGRDLARAEALARTGPGGLIPRGLDLADPGGLDGLLADATVVVMCVEQRNEVVARACLDSGVSFVDVSASADVLAGIERLDATAKRTGAAAVLSVGLAPGLTNVLARRCVDRLPSAISVDVTILLGTVGDHGPDSVRWTVAGLMAPPDGARRPGRARVELPGFGPRAAHQFPFSDQYTLTRNLGVPVTTRLCFDSAAVTAALFRLRAVGAFRLAGRLGWARMLAGASSRLRLGGDRFAVHVSATDDGGGHVWSAVTGRRECHATGVVAAEIATGLLDRRYRPGVHHIDQIVDAGVFLTTVQRHDLTVHEHPQPSPAELPADRMPTTQEG</sequence>
<dbReference type="PANTHER" id="PTHR43796">
    <property type="entry name" value="CARBOXYNORSPERMIDINE SYNTHASE"/>
    <property type="match status" value="1"/>
</dbReference>
<dbReference type="PANTHER" id="PTHR43796:SF2">
    <property type="entry name" value="CARBOXYNORSPERMIDINE SYNTHASE"/>
    <property type="match status" value="1"/>
</dbReference>
<dbReference type="Proteomes" id="UP000647017">
    <property type="component" value="Unassembled WGS sequence"/>
</dbReference>
<evidence type="ECO:0000313" key="4">
    <source>
        <dbReference type="Proteomes" id="UP000647017"/>
    </source>
</evidence>
<dbReference type="Pfam" id="PF03435">
    <property type="entry name" value="Sacchrp_dh_NADP"/>
    <property type="match status" value="1"/>
</dbReference>
<reference evidence="3 4" key="1">
    <citation type="submission" date="2021-01" db="EMBL/GenBank/DDBJ databases">
        <title>Whole genome shotgun sequence of Verrucosispora andamanensis NBRC 109075.</title>
        <authorList>
            <person name="Komaki H."/>
            <person name="Tamura T."/>
        </authorList>
    </citation>
    <scope>NUCLEOTIDE SEQUENCE [LARGE SCALE GENOMIC DNA]</scope>
    <source>
        <strain evidence="3 4">NBRC 109075</strain>
    </source>
</reference>
<evidence type="ECO:0000313" key="3">
    <source>
        <dbReference type="EMBL" id="GIJ11067.1"/>
    </source>
</evidence>
<accession>A0ABQ4HZN3</accession>
<organism evidence="3 4">
    <name type="scientific">Micromonospora andamanensis</name>
    <dbReference type="NCBI Taxonomy" id="1287068"/>
    <lineage>
        <taxon>Bacteria</taxon>
        <taxon>Bacillati</taxon>
        <taxon>Actinomycetota</taxon>
        <taxon>Actinomycetes</taxon>
        <taxon>Micromonosporales</taxon>
        <taxon>Micromonosporaceae</taxon>
        <taxon>Micromonospora</taxon>
    </lineage>
</organism>
<dbReference type="RefSeq" id="WP_204010456.1">
    <property type="nucleotide sequence ID" value="NZ_BOOZ01000026.1"/>
</dbReference>
<protein>
    <recommendedName>
        <fullName evidence="2">Saccharopine dehydrogenase NADP binding domain-containing protein</fullName>
    </recommendedName>
</protein>
<keyword evidence="4" id="KW-1185">Reference proteome</keyword>
<evidence type="ECO:0000256" key="1">
    <source>
        <dbReference type="SAM" id="MobiDB-lite"/>
    </source>
</evidence>
<name>A0ABQ4HZN3_9ACTN</name>
<dbReference type="InterPro" id="IPR005097">
    <property type="entry name" value="Sacchrp_dh_NADP-bd"/>
</dbReference>
<evidence type="ECO:0000259" key="2">
    <source>
        <dbReference type="Pfam" id="PF03435"/>
    </source>
</evidence>
<feature type="domain" description="Saccharopine dehydrogenase NADP binding" evidence="2">
    <location>
        <begin position="8"/>
        <end position="104"/>
    </location>
</feature>
<feature type="region of interest" description="Disordered" evidence="1">
    <location>
        <begin position="341"/>
        <end position="363"/>
    </location>
</feature>
<proteinExistence type="predicted"/>
<dbReference type="InterPro" id="IPR036291">
    <property type="entry name" value="NAD(P)-bd_dom_sf"/>
</dbReference>
<gene>
    <name evidence="3" type="ORF">Van01_42810</name>
</gene>
<dbReference type="EMBL" id="BOOZ01000026">
    <property type="protein sequence ID" value="GIJ11067.1"/>
    <property type="molecule type" value="Genomic_DNA"/>
</dbReference>